<organism evidence="2 3">
    <name type="scientific">Neomesorhizobium albiziae</name>
    <dbReference type="NCBI Taxonomy" id="335020"/>
    <lineage>
        <taxon>Bacteria</taxon>
        <taxon>Pseudomonadati</taxon>
        <taxon>Pseudomonadota</taxon>
        <taxon>Alphaproteobacteria</taxon>
        <taxon>Hyphomicrobiales</taxon>
        <taxon>Phyllobacteriaceae</taxon>
        <taxon>Neomesorhizobium</taxon>
    </lineage>
</organism>
<gene>
    <name evidence="2" type="ORF">SAMN04488498_113128</name>
</gene>
<evidence type="ECO:0000313" key="2">
    <source>
        <dbReference type="EMBL" id="SFK81654.1"/>
    </source>
</evidence>
<keyword evidence="3" id="KW-1185">Reference proteome</keyword>
<dbReference type="InterPro" id="IPR041657">
    <property type="entry name" value="HTH_17"/>
</dbReference>
<protein>
    <submittedName>
        <fullName evidence="2">Helix-turn-helix domain-containing protein</fullName>
    </submittedName>
</protein>
<accession>A0A1I4CK65</accession>
<proteinExistence type="predicted"/>
<dbReference type="RefSeq" id="WP_149762059.1">
    <property type="nucleotide sequence ID" value="NZ_BSPE01000003.1"/>
</dbReference>
<feature type="domain" description="Helix-turn-helix" evidence="1">
    <location>
        <begin position="15"/>
        <end position="53"/>
    </location>
</feature>
<name>A0A1I4CK65_9HYPH</name>
<reference evidence="2 3" key="1">
    <citation type="submission" date="2016-10" db="EMBL/GenBank/DDBJ databases">
        <authorList>
            <person name="Varghese N."/>
            <person name="Submissions S."/>
        </authorList>
    </citation>
    <scope>NUCLEOTIDE SEQUENCE [LARGE SCALE GENOMIC DNA]</scope>
    <source>
        <strain evidence="2 3">DSM 21822</strain>
    </source>
</reference>
<dbReference type="EMBL" id="FOSL01000013">
    <property type="protein sequence ID" value="SFK81654.1"/>
    <property type="molecule type" value="Genomic_DNA"/>
</dbReference>
<dbReference type="Pfam" id="PF12728">
    <property type="entry name" value="HTH_17"/>
    <property type="match status" value="1"/>
</dbReference>
<dbReference type="AlphaFoldDB" id="A0A1I4CK65"/>
<dbReference type="OrthoDB" id="8101425at2"/>
<evidence type="ECO:0000313" key="3">
    <source>
        <dbReference type="Proteomes" id="UP000323300"/>
    </source>
</evidence>
<evidence type="ECO:0000259" key="1">
    <source>
        <dbReference type="Pfam" id="PF12728"/>
    </source>
</evidence>
<sequence>MSKYAFSVNELVCEIGIGKTKIYQEMRKGRIRARKSGRRTIVLASEVERYLRSLPLQFDPACAPAQRTIQRE</sequence>
<dbReference type="Proteomes" id="UP000323300">
    <property type="component" value="Unassembled WGS sequence"/>
</dbReference>